<dbReference type="SFLD" id="SFLDG01058">
    <property type="entry name" value="lipoyl_synthase_like"/>
    <property type="match status" value="1"/>
</dbReference>
<dbReference type="HAMAP" id="MF_00206">
    <property type="entry name" value="Lipoyl_synth"/>
    <property type="match status" value="1"/>
</dbReference>
<dbReference type="Gene3D" id="3.20.20.70">
    <property type="entry name" value="Aldolase class I"/>
    <property type="match status" value="1"/>
</dbReference>
<proteinExistence type="inferred from homology"/>
<dbReference type="InterPro" id="IPR058240">
    <property type="entry name" value="rSAM_sf"/>
</dbReference>
<gene>
    <name evidence="11" type="ORF">MNBD_GAMMA25-1598</name>
</gene>
<keyword evidence="8" id="KW-0411">Iron-sulfur</keyword>
<keyword evidence="4 11" id="KW-0808">Transferase</keyword>
<dbReference type="SUPFAM" id="SSF102114">
    <property type="entry name" value="Radical SAM enzymes"/>
    <property type="match status" value="1"/>
</dbReference>
<dbReference type="EMBL" id="UOFY01000067">
    <property type="protein sequence ID" value="VAX11383.1"/>
    <property type="molecule type" value="Genomic_DNA"/>
</dbReference>
<evidence type="ECO:0000259" key="10">
    <source>
        <dbReference type="PROSITE" id="PS51918"/>
    </source>
</evidence>
<dbReference type="PROSITE" id="PS51918">
    <property type="entry name" value="RADICAL_SAM"/>
    <property type="match status" value="1"/>
</dbReference>
<dbReference type="GO" id="GO:0016992">
    <property type="term" value="F:lipoate synthase activity"/>
    <property type="evidence" value="ECO:0007669"/>
    <property type="project" value="UniProtKB-EC"/>
</dbReference>
<dbReference type="SFLD" id="SFLDF00271">
    <property type="entry name" value="lipoyl_synthase"/>
    <property type="match status" value="1"/>
</dbReference>
<evidence type="ECO:0000256" key="7">
    <source>
        <dbReference type="ARBA" id="ARBA00023004"/>
    </source>
</evidence>
<name>A0A3B1BGX3_9ZZZZ</name>
<dbReference type="SFLD" id="SFLDS00029">
    <property type="entry name" value="Radical_SAM"/>
    <property type="match status" value="1"/>
</dbReference>
<evidence type="ECO:0000256" key="6">
    <source>
        <dbReference type="ARBA" id="ARBA00022723"/>
    </source>
</evidence>
<keyword evidence="3" id="KW-0004">4Fe-4S</keyword>
<evidence type="ECO:0000256" key="4">
    <source>
        <dbReference type="ARBA" id="ARBA00022679"/>
    </source>
</evidence>
<dbReference type="GO" id="GO:0046872">
    <property type="term" value="F:metal ion binding"/>
    <property type="evidence" value="ECO:0007669"/>
    <property type="project" value="UniProtKB-KW"/>
</dbReference>
<sequence>MKEKIIPVFDHSAEANATRMPLWIRQQLGKGQTYSDTAQAVHGAGLHTVCEEAHCPNRGECWSQGTATFMLLGDTCTRACGFCAVKTGQPGTLDEDEPQRVAKAAAKIGLDYVVLTSVNRDELADGGAGIFADTIIALREQIPDVGLELLTPDFHRRETEALACISSALAAVQTAKRELQMVWGHNMETVPTLYKKVRKGSSYTRSLTLLEKIARLNGVEAKSSLMLGLGESHEEVLAVMRDLRNVGVVRMSLGQYLRPSRYHLAVQEYIDPSEFDTYAEDARELGFSWIKSGPMVRSSYHAHE</sequence>
<dbReference type="NCBIfam" id="TIGR00510">
    <property type="entry name" value="lipA"/>
    <property type="match status" value="1"/>
</dbReference>
<keyword evidence="6" id="KW-0479">Metal-binding</keyword>
<dbReference type="AlphaFoldDB" id="A0A3B1BGX3"/>
<dbReference type="InterPro" id="IPR006638">
    <property type="entry name" value="Elp3/MiaA/NifB-like_rSAM"/>
</dbReference>
<evidence type="ECO:0000256" key="3">
    <source>
        <dbReference type="ARBA" id="ARBA00022485"/>
    </source>
</evidence>
<dbReference type="InterPro" id="IPR003698">
    <property type="entry name" value="Lipoyl_synth"/>
</dbReference>
<keyword evidence="7" id="KW-0408">Iron</keyword>
<protein>
    <recommendedName>
        <fullName evidence="2">lipoyl synthase</fullName>
        <ecNumber evidence="2">2.8.1.8</ecNumber>
    </recommendedName>
</protein>
<evidence type="ECO:0000256" key="5">
    <source>
        <dbReference type="ARBA" id="ARBA00022691"/>
    </source>
</evidence>
<keyword evidence="5" id="KW-0949">S-adenosyl-L-methionine</keyword>
<dbReference type="InterPro" id="IPR013785">
    <property type="entry name" value="Aldolase_TIM"/>
</dbReference>
<feature type="domain" description="Radical SAM core" evidence="10">
    <location>
        <begin position="62"/>
        <end position="288"/>
    </location>
</feature>
<evidence type="ECO:0000313" key="11">
    <source>
        <dbReference type="EMBL" id="VAX11383.1"/>
    </source>
</evidence>
<dbReference type="NCBIfam" id="NF009544">
    <property type="entry name" value="PRK12928.1"/>
    <property type="match status" value="1"/>
</dbReference>
<accession>A0A3B1BGX3</accession>
<evidence type="ECO:0000256" key="1">
    <source>
        <dbReference type="ARBA" id="ARBA00001966"/>
    </source>
</evidence>
<dbReference type="InterPro" id="IPR007197">
    <property type="entry name" value="rSAM"/>
</dbReference>
<reference evidence="11" key="1">
    <citation type="submission" date="2018-06" db="EMBL/GenBank/DDBJ databases">
        <authorList>
            <person name="Zhirakovskaya E."/>
        </authorList>
    </citation>
    <scope>NUCLEOTIDE SEQUENCE</scope>
</reference>
<dbReference type="EC" id="2.8.1.8" evidence="2"/>
<dbReference type="CDD" id="cd01335">
    <property type="entry name" value="Radical_SAM"/>
    <property type="match status" value="1"/>
</dbReference>
<comment type="catalytic activity">
    <reaction evidence="9">
        <text>[[Fe-S] cluster scaffold protein carrying a second [4Fe-4S](2+) cluster] + N(6)-octanoyl-L-lysyl-[protein] + 2 oxidized [2Fe-2S]-[ferredoxin] + 2 S-adenosyl-L-methionine + 4 H(+) = [[Fe-S] cluster scaffold protein] + N(6)-[(R)-dihydrolipoyl]-L-lysyl-[protein] + 4 Fe(3+) + 2 hydrogen sulfide + 2 5'-deoxyadenosine + 2 L-methionine + 2 reduced [2Fe-2S]-[ferredoxin]</text>
        <dbReference type="Rhea" id="RHEA:16585"/>
        <dbReference type="Rhea" id="RHEA-COMP:9928"/>
        <dbReference type="Rhea" id="RHEA-COMP:10000"/>
        <dbReference type="Rhea" id="RHEA-COMP:10001"/>
        <dbReference type="Rhea" id="RHEA-COMP:10475"/>
        <dbReference type="Rhea" id="RHEA-COMP:14568"/>
        <dbReference type="Rhea" id="RHEA-COMP:14569"/>
        <dbReference type="ChEBI" id="CHEBI:15378"/>
        <dbReference type="ChEBI" id="CHEBI:17319"/>
        <dbReference type="ChEBI" id="CHEBI:29034"/>
        <dbReference type="ChEBI" id="CHEBI:29919"/>
        <dbReference type="ChEBI" id="CHEBI:33722"/>
        <dbReference type="ChEBI" id="CHEBI:33737"/>
        <dbReference type="ChEBI" id="CHEBI:33738"/>
        <dbReference type="ChEBI" id="CHEBI:57844"/>
        <dbReference type="ChEBI" id="CHEBI:59789"/>
        <dbReference type="ChEBI" id="CHEBI:78809"/>
        <dbReference type="ChEBI" id="CHEBI:83100"/>
        <dbReference type="EC" id="2.8.1.8"/>
    </reaction>
</comment>
<dbReference type="NCBIfam" id="NF004019">
    <property type="entry name" value="PRK05481.1"/>
    <property type="match status" value="1"/>
</dbReference>
<evidence type="ECO:0000256" key="2">
    <source>
        <dbReference type="ARBA" id="ARBA00012237"/>
    </source>
</evidence>
<dbReference type="SMART" id="SM00729">
    <property type="entry name" value="Elp3"/>
    <property type="match status" value="1"/>
</dbReference>
<evidence type="ECO:0000256" key="9">
    <source>
        <dbReference type="ARBA" id="ARBA00047326"/>
    </source>
</evidence>
<dbReference type="PANTHER" id="PTHR10949:SF0">
    <property type="entry name" value="LIPOYL SYNTHASE, MITOCHONDRIAL"/>
    <property type="match status" value="1"/>
</dbReference>
<evidence type="ECO:0000256" key="8">
    <source>
        <dbReference type="ARBA" id="ARBA00023014"/>
    </source>
</evidence>
<comment type="cofactor">
    <cofactor evidence="1">
        <name>[4Fe-4S] cluster</name>
        <dbReference type="ChEBI" id="CHEBI:49883"/>
    </cofactor>
</comment>
<organism evidence="11">
    <name type="scientific">hydrothermal vent metagenome</name>
    <dbReference type="NCBI Taxonomy" id="652676"/>
    <lineage>
        <taxon>unclassified sequences</taxon>
        <taxon>metagenomes</taxon>
        <taxon>ecological metagenomes</taxon>
    </lineage>
</organism>
<dbReference type="GO" id="GO:0051539">
    <property type="term" value="F:4 iron, 4 sulfur cluster binding"/>
    <property type="evidence" value="ECO:0007669"/>
    <property type="project" value="UniProtKB-KW"/>
</dbReference>
<dbReference type="Pfam" id="PF04055">
    <property type="entry name" value="Radical_SAM"/>
    <property type="match status" value="1"/>
</dbReference>
<dbReference type="PANTHER" id="PTHR10949">
    <property type="entry name" value="LIPOYL SYNTHASE"/>
    <property type="match status" value="1"/>
</dbReference>